<evidence type="ECO:0000259" key="1">
    <source>
        <dbReference type="Pfam" id="PF00561"/>
    </source>
</evidence>
<dbReference type="Gene3D" id="3.40.50.1820">
    <property type="entry name" value="alpha/beta hydrolase"/>
    <property type="match status" value="1"/>
</dbReference>
<dbReference type="PANTHER" id="PTHR43194:SF2">
    <property type="entry name" value="PEROXISOMAL MEMBRANE PROTEIN LPX1"/>
    <property type="match status" value="1"/>
</dbReference>
<dbReference type="RefSeq" id="WP_126530142.1">
    <property type="nucleotide sequence ID" value="NZ_LR134493.1"/>
</dbReference>
<evidence type="ECO:0000313" key="3">
    <source>
        <dbReference type="Proteomes" id="UP000281904"/>
    </source>
</evidence>
<dbReference type="AlphaFoldDB" id="A0A3S5F111"/>
<dbReference type="EMBL" id="LR134493">
    <property type="protein sequence ID" value="VEI61102.1"/>
    <property type="molecule type" value="Genomic_DNA"/>
</dbReference>
<gene>
    <name evidence="2" type="ORF">NCTC10036_00066</name>
</gene>
<dbReference type="SUPFAM" id="SSF53474">
    <property type="entry name" value="alpha/beta-Hydrolases"/>
    <property type="match status" value="1"/>
</dbReference>
<dbReference type="PANTHER" id="PTHR43194">
    <property type="entry name" value="HYDROLASE ALPHA/BETA FOLD FAMILY"/>
    <property type="match status" value="1"/>
</dbReference>
<dbReference type="InterPro" id="IPR029058">
    <property type="entry name" value="AB_hydrolase_fold"/>
</dbReference>
<proteinExistence type="predicted"/>
<reference evidence="2 3" key="1">
    <citation type="submission" date="2018-12" db="EMBL/GenBank/DDBJ databases">
        <authorList>
            <consortium name="Pathogen Informatics"/>
        </authorList>
    </citation>
    <scope>NUCLEOTIDE SEQUENCE [LARGE SCALE GENOMIC DNA]</scope>
    <source>
        <strain evidence="2 3">NCTC10036</strain>
    </source>
</reference>
<dbReference type="InterPro" id="IPR000073">
    <property type="entry name" value="AB_hydrolase_1"/>
</dbReference>
<name>A0A3S5F111_SERRU</name>
<dbReference type="Pfam" id="PF00561">
    <property type="entry name" value="Abhydrolase_1"/>
    <property type="match status" value="1"/>
</dbReference>
<sequence>MSKQEIFSERFLIPSDTAGIALNVIRKCLDKNRSYDESNTLLMVHGATYSSGSLYDTPVAGKSFMDHLADAGFDVYAVDVRGYGGSTRPQAMAEPALPGLPLGRTETAVRDFTYAADFLLRTRQLKRLNIFGMSWGGTIAATYTAKNNEKVRRLGLLAPQWLNNKPVPIDSGEALGAWRIVNMHAAQRHWLSGAPADKRDGLIPEGAFDAWVEHTLAAEPDAELRAGTSFKSGNGPIQDIREYWRANKPYYRPEDIRAPVILMHGEWDIDVPIDLMQAWFLRATGSPEKRWLEIGEATHMLVLEKNRLSAIHALTDFMSESRSSIADADR</sequence>
<organism evidence="2 3">
    <name type="scientific">Serratia rubidaea</name>
    <name type="common">Serratia marinorubra</name>
    <dbReference type="NCBI Taxonomy" id="61652"/>
    <lineage>
        <taxon>Bacteria</taxon>
        <taxon>Pseudomonadati</taxon>
        <taxon>Pseudomonadota</taxon>
        <taxon>Gammaproteobacteria</taxon>
        <taxon>Enterobacterales</taxon>
        <taxon>Yersiniaceae</taxon>
        <taxon>Serratia</taxon>
    </lineage>
</organism>
<dbReference type="InterPro" id="IPR050228">
    <property type="entry name" value="Carboxylesterase_BioH"/>
</dbReference>
<feature type="domain" description="AB hydrolase-1" evidence="1">
    <location>
        <begin position="40"/>
        <end position="305"/>
    </location>
</feature>
<dbReference type="Proteomes" id="UP000281904">
    <property type="component" value="Chromosome"/>
</dbReference>
<evidence type="ECO:0000313" key="2">
    <source>
        <dbReference type="EMBL" id="VEI61102.1"/>
    </source>
</evidence>
<accession>A0A3S5F111</accession>
<protein>
    <submittedName>
        <fullName evidence="2">Esterase/lipase</fullName>
    </submittedName>
</protein>